<keyword evidence="6" id="KW-1185">Reference proteome</keyword>
<dbReference type="Proteomes" id="UP000812440">
    <property type="component" value="Chromosome 5"/>
</dbReference>
<dbReference type="Gene3D" id="3.40.50.300">
    <property type="entry name" value="P-loop containing nucleotide triphosphate hydrolases"/>
    <property type="match status" value="2"/>
</dbReference>
<feature type="compositionally biased region" description="Basic and acidic residues" evidence="4">
    <location>
        <begin position="408"/>
        <end position="417"/>
    </location>
</feature>
<organism evidence="5 6">
    <name type="scientific">Hymenochirus boettgeri</name>
    <name type="common">Congo dwarf clawed frog</name>
    <dbReference type="NCBI Taxonomy" id="247094"/>
    <lineage>
        <taxon>Eukaryota</taxon>
        <taxon>Metazoa</taxon>
        <taxon>Chordata</taxon>
        <taxon>Craniata</taxon>
        <taxon>Vertebrata</taxon>
        <taxon>Euteleostomi</taxon>
        <taxon>Amphibia</taxon>
        <taxon>Batrachia</taxon>
        <taxon>Anura</taxon>
        <taxon>Pipoidea</taxon>
        <taxon>Pipidae</taxon>
        <taxon>Pipinae</taxon>
        <taxon>Hymenochirus</taxon>
    </lineage>
</organism>
<feature type="compositionally biased region" description="Acidic residues" evidence="4">
    <location>
        <begin position="395"/>
        <end position="407"/>
    </location>
</feature>
<dbReference type="GO" id="GO:0005524">
    <property type="term" value="F:ATP binding"/>
    <property type="evidence" value="ECO:0007669"/>
    <property type="project" value="InterPro"/>
</dbReference>
<feature type="compositionally biased region" description="Basic and acidic residues" evidence="4">
    <location>
        <begin position="377"/>
        <end position="394"/>
    </location>
</feature>
<reference evidence="5" key="1">
    <citation type="thesis" date="2020" institute="ProQuest LLC" country="789 East Eisenhower Parkway, Ann Arbor, MI, USA">
        <title>Comparative Genomics and Chromosome Evolution.</title>
        <authorList>
            <person name="Mudd A.B."/>
        </authorList>
    </citation>
    <scope>NUCLEOTIDE SEQUENCE</scope>
    <source>
        <strain evidence="5">Female2</strain>
        <tissue evidence="5">Blood</tissue>
    </source>
</reference>
<proteinExistence type="predicted"/>
<feature type="region of interest" description="Disordered" evidence="4">
    <location>
        <begin position="377"/>
        <end position="431"/>
    </location>
</feature>
<dbReference type="OrthoDB" id="439792at2759"/>
<dbReference type="AlphaFoldDB" id="A0A8T2JQI2"/>
<evidence type="ECO:0008006" key="7">
    <source>
        <dbReference type="Google" id="ProtNLM"/>
    </source>
</evidence>
<protein>
    <recommendedName>
        <fullName evidence="7">Nucleoside-diphosphate kinase</fullName>
    </recommendedName>
</protein>
<feature type="region of interest" description="Disordered" evidence="4">
    <location>
        <begin position="69"/>
        <end position="108"/>
    </location>
</feature>
<evidence type="ECO:0000313" key="6">
    <source>
        <dbReference type="Proteomes" id="UP000812440"/>
    </source>
</evidence>
<dbReference type="EMBL" id="JAACNH010000004">
    <property type="protein sequence ID" value="KAG8444676.1"/>
    <property type="molecule type" value="Genomic_DNA"/>
</dbReference>
<gene>
    <name evidence="5" type="ORF">GDO86_009735</name>
</gene>
<dbReference type="InterPro" id="IPR000850">
    <property type="entry name" value="Adenylat/UMP-CMP_kin"/>
</dbReference>
<keyword evidence="3" id="KW-0418">Kinase</keyword>
<comment type="caution">
    <text evidence="5">The sequence shown here is derived from an EMBL/GenBank/DDBJ whole genome shotgun (WGS) entry which is preliminary data.</text>
</comment>
<evidence type="ECO:0000256" key="3">
    <source>
        <dbReference type="ARBA" id="ARBA00022777"/>
    </source>
</evidence>
<dbReference type="GO" id="GO:0019205">
    <property type="term" value="F:nucleobase-containing compound kinase activity"/>
    <property type="evidence" value="ECO:0007669"/>
    <property type="project" value="InterPro"/>
</dbReference>
<dbReference type="InterPro" id="IPR027417">
    <property type="entry name" value="P-loop_NTPase"/>
</dbReference>
<dbReference type="GO" id="GO:0006139">
    <property type="term" value="P:nucleobase-containing compound metabolic process"/>
    <property type="evidence" value="ECO:0007669"/>
    <property type="project" value="InterPro"/>
</dbReference>
<accession>A0A8T2JQI2</accession>
<evidence type="ECO:0000256" key="4">
    <source>
        <dbReference type="SAM" id="MobiDB-lite"/>
    </source>
</evidence>
<keyword evidence="2" id="KW-0547">Nucleotide-binding</keyword>
<dbReference type="Pfam" id="PF00406">
    <property type="entry name" value="ADK"/>
    <property type="match status" value="2"/>
</dbReference>
<keyword evidence="1" id="KW-0808">Transferase</keyword>
<feature type="compositionally biased region" description="Acidic residues" evidence="4">
    <location>
        <begin position="419"/>
        <end position="431"/>
    </location>
</feature>
<evidence type="ECO:0000256" key="1">
    <source>
        <dbReference type="ARBA" id="ARBA00022679"/>
    </source>
</evidence>
<feature type="compositionally biased region" description="Acidic residues" evidence="4">
    <location>
        <begin position="79"/>
        <end position="102"/>
    </location>
</feature>
<evidence type="ECO:0000256" key="2">
    <source>
        <dbReference type="ARBA" id="ARBA00022741"/>
    </source>
</evidence>
<sequence>MEPLKMQISKFNEEWALIEPMLTDTGDVSLTYMEIKEKSPDGLLQETVHSMEKPFKYYGWEMTPEDIDEEAEAMQSELGSEDQEQGENEEEGGEGEEDDEDCTREGKRNYGDSKHFCPVALKDNFVLYPGDSENAAIYKERIYYCSTPEARTKFLQNPENYTALKQPLKAPPLRVLLIGTRGAGKTICARLMAEKLGIFHIQFQECLQEIMLSKLQKKIGPQYNEEGTDNINEEATLLQLENNEFEDIVEENREEEVVLTEKEEAIKSYLEDAVSLPLELLDQIVTDWWTKEPFRSNGFILDGFPNTAEEVQFIEEGGFFPDIAVLLEVEESIICDRLVPPLLEKWKERRQRKQKRKQKIQEFKKKIRDDQIAKRRDELTDEQNKLKEEKVDQKDSDDEEEEEEIYDEGEKIEHILAEEFPEEEDEDEEEEEMEYDAIERMKSEIGEKFEADTQSLETVKEELQRLKIPLITIDGGRKPHIVHYQLYQTLKHIVENRESLFEKCYPVNADLANRILQMSYKQPSIFGRWDPVKLSQGEVIKPFFSQETRGLPLLYRQYIYFFSTMENRDTFMKNPIRYLQQSKPKPSVPIRIAIVGPPKSGKTTVARKLASVYGLKRLSMGDAIRFVLQNQENTELATELNGILRKGLEVPDNLSLKCLEVALMDLACNTVGVVLDGYPTTKHQVYLLEASIIIPIKIFELQTPIKDVLKRGIEDRRNFSRHHPLHDSAQILPVRNSCYKQEIGSIKEYYLAQHQNWCEVDAMKNKWWVATKIIEEVQKSISQIQSYFERIKEGKAAGMRLCITPQELVSRLGEFGNTVLCL</sequence>
<evidence type="ECO:0000313" key="5">
    <source>
        <dbReference type="EMBL" id="KAG8444676.1"/>
    </source>
</evidence>
<dbReference type="SUPFAM" id="SSF52540">
    <property type="entry name" value="P-loop containing nucleoside triphosphate hydrolases"/>
    <property type="match status" value="3"/>
</dbReference>
<dbReference type="PANTHER" id="PTHR23359">
    <property type="entry name" value="NUCLEOTIDE KINASE"/>
    <property type="match status" value="1"/>
</dbReference>
<name>A0A8T2JQI2_9PIPI</name>